<feature type="region of interest" description="Disordered" evidence="7">
    <location>
        <begin position="400"/>
        <end position="456"/>
    </location>
</feature>
<accession>A0AAD5BEM6</accession>
<dbReference type="PROSITE" id="PS50845">
    <property type="entry name" value="RETICULON"/>
    <property type="match status" value="1"/>
</dbReference>
<feature type="compositionally biased region" description="Basic and acidic residues" evidence="7">
    <location>
        <begin position="16"/>
        <end position="27"/>
    </location>
</feature>
<dbReference type="GeneID" id="76151016"/>
<feature type="compositionally biased region" description="Low complexity" evidence="7">
    <location>
        <begin position="90"/>
        <end position="119"/>
    </location>
</feature>
<comment type="subcellular location">
    <subcellularLocation>
        <location evidence="1 6">Endoplasmic reticulum membrane</location>
        <topology evidence="1 6">Multi-pass membrane protein</topology>
    </subcellularLocation>
</comment>
<evidence type="ECO:0000256" key="2">
    <source>
        <dbReference type="ARBA" id="ARBA00022692"/>
    </source>
</evidence>
<reference evidence="9 10" key="1">
    <citation type="journal article" date="2022" name="DNA Res.">
        <title>Genome analysis of five recently described species of the CUG-Ser clade uncovers Candida theae as a new hybrid lineage with pathogenic potential in the Candida parapsilosis species complex.</title>
        <authorList>
            <person name="Mixao V."/>
            <person name="Del Olmo V."/>
            <person name="Hegedusova E."/>
            <person name="Saus E."/>
            <person name="Pryszcz L."/>
            <person name="Cillingova A."/>
            <person name="Nosek J."/>
            <person name="Gabaldon T."/>
        </authorList>
    </citation>
    <scope>NUCLEOTIDE SEQUENCE [LARGE SCALE GENOMIC DNA]</scope>
    <source>
        <strain evidence="9 10">CBS 12239</strain>
    </source>
</reference>
<dbReference type="RefSeq" id="XP_051608394.1">
    <property type="nucleotide sequence ID" value="XM_051752325.1"/>
</dbReference>
<evidence type="ECO:0000256" key="7">
    <source>
        <dbReference type="SAM" id="MobiDB-lite"/>
    </source>
</evidence>
<keyword evidence="10" id="KW-1185">Reference proteome</keyword>
<feature type="compositionally biased region" description="Polar residues" evidence="7">
    <location>
        <begin position="400"/>
        <end position="413"/>
    </location>
</feature>
<keyword evidence="3 6" id="KW-0256">Endoplasmic reticulum</keyword>
<evidence type="ECO:0000313" key="10">
    <source>
        <dbReference type="Proteomes" id="UP001204833"/>
    </source>
</evidence>
<comment type="caution">
    <text evidence="9">The sequence shown here is derived from an EMBL/GenBank/DDBJ whole genome shotgun (WGS) entry which is preliminary data.</text>
</comment>
<proteinExistence type="predicted"/>
<dbReference type="Pfam" id="PF02453">
    <property type="entry name" value="Reticulon"/>
    <property type="match status" value="1"/>
</dbReference>
<evidence type="ECO:0000256" key="6">
    <source>
        <dbReference type="RuleBase" id="RU363132"/>
    </source>
</evidence>
<dbReference type="GO" id="GO:0005789">
    <property type="term" value="C:endoplasmic reticulum membrane"/>
    <property type="evidence" value="ECO:0007669"/>
    <property type="project" value="UniProtKB-SubCell"/>
</dbReference>
<keyword evidence="5 6" id="KW-0472">Membrane</keyword>
<feature type="domain" description="Reticulon" evidence="8">
    <location>
        <begin position="204"/>
        <end position="395"/>
    </location>
</feature>
<evidence type="ECO:0000256" key="1">
    <source>
        <dbReference type="ARBA" id="ARBA00004477"/>
    </source>
</evidence>
<feature type="compositionally biased region" description="Polar residues" evidence="7">
    <location>
        <begin position="38"/>
        <end position="53"/>
    </location>
</feature>
<dbReference type="EMBL" id="JAIHNG010000120">
    <property type="protein sequence ID" value="KAI5957691.1"/>
    <property type="molecule type" value="Genomic_DNA"/>
</dbReference>
<feature type="compositionally biased region" description="Low complexity" evidence="7">
    <location>
        <begin position="428"/>
        <end position="439"/>
    </location>
</feature>
<evidence type="ECO:0000256" key="4">
    <source>
        <dbReference type="ARBA" id="ARBA00022989"/>
    </source>
</evidence>
<dbReference type="AlphaFoldDB" id="A0AAD5BEM6"/>
<keyword evidence="4 6" id="KW-1133">Transmembrane helix</keyword>
<feature type="compositionally biased region" description="Polar residues" evidence="7">
    <location>
        <begin position="447"/>
        <end position="456"/>
    </location>
</feature>
<feature type="transmembrane region" description="Helical" evidence="6">
    <location>
        <begin position="321"/>
        <end position="345"/>
    </location>
</feature>
<organism evidence="9 10">
    <name type="scientific">Candida theae</name>
    <dbReference type="NCBI Taxonomy" id="1198502"/>
    <lineage>
        <taxon>Eukaryota</taxon>
        <taxon>Fungi</taxon>
        <taxon>Dikarya</taxon>
        <taxon>Ascomycota</taxon>
        <taxon>Saccharomycotina</taxon>
        <taxon>Pichiomycetes</taxon>
        <taxon>Debaryomycetaceae</taxon>
        <taxon>Candida/Lodderomyces clade</taxon>
        <taxon>Candida</taxon>
    </lineage>
</organism>
<feature type="region of interest" description="Disordered" evidence="7">
    <location>
        <begin position="1"/>
        <end position="137"/>
    </location>
</feature>
<sequence>MPSVPPFDPSLSSYEQLHETSLGEHRQQHQQSSHSSHASNPSHGAQGSSNVQHESAIPTGYSIPPPIGETSSNYSSGPTPSKSELHQGATTSTSSYGHNSNTNNNNNKSTSSSHAAAAAGGAGAAGSTGKYTGSGSDAGAGLSHTATGRYTGSGSGSGSGSGLTSGSTAGSGAGYTSGVASHATSALKSDADPNHPIHEAEDFLTELLTWKNPVYTGKVLGFTLFGLILFKSIDLVRIFFKVSYITLLFSAGAEYIGKVFTGQGFVSNFYKNYSTSFAKPINKHLLPLIGELNVAVEHHLNYILYSRNVETTLKFAGISYIFYQLTSVVSLFALTLVSVILLFTIPPAYLANKKQVDAFVGEYTACFKQQVGKGVDQLHGALKQTPIGPYLQKFAPKRTAGSTVGDSKATSYGTEADTHGVNVHVPVGSTTSSSSTTGGADLRERNTQGSAKGTYY</sequence>
<evidence type="ECO:0000313" key="9">
    <source>
        <dbReference type="EMBL" id="KAI5957691.1"/>
    </source>
</evidence>
<name>A0AAD5BEM6_9ASCO</name>
<evidence type="ECO:0000256" key="3">
    <source>
        <dbReference type="ARBA" id="ARBA00022824"/>
    </source>
</evidence>
<dbReference type="Proteomes" id="UP001204833">
    <property type="component" value="Unassembled WGS sequence"/>
</dbReference>
<comment type="caution">
    <text evidence="6">Lacks conserved residue(s) required for the propagation of feature annotation.</text>
</comment>
<evidence type="ECO:0000259" key="8">
    <source>
        <dbReference type="PROSITE" id="PS50845"/>
    </source>
</evidence>
<protein>
    <recommendedName>
        <fullName evidence="6">Reticulon-like protein</fullName>
    </recommendedName>
</protein>
<evidence type="ECO:0000256" key="5">
    <source>
        <dbReference type="ARBA" id="ARBA00023136"/>
    </source>
</evidence>
<dbReference type="InterPro" id="IPR003388">
    <property type="entry name" value="Reticulon"/>
</dbReference>
<gene>
    <name evidence="9" type="ORF">KGF57_002957</name>
</gene>
<feature type="compositionally biased region" description="Polar residues" evidence="7">
    <location>
        <begin position="69"/>
        <end position="82"/>
    </location>
</feature>
<keyword evidence="2 6" id="KW-0812">Transmembrane</keyword>